<evidence type="ECO:0000256" key="3">
    <source>
        <dbReference type="ARBA" id="ARBA00023125"/>
    </source>
</evidence>
<evidence type="ECO:0000259" key="5">
    <source>
        <dbReference type="PROSITE" id="PS50931"/>
    </source>
</evidence>
<dbReference type="InterPro" id="IPR036388">
    <property type="entry name" value="WH-like_DNA-bd_sf"/>
</dbReference>
<evidence type="ECO:0000313" key="7">
    <source>
        <dbReference type="Proteomes" id="UP001528920"/>
    </source>
</evidence>
<keyword evidence="2" id="KW-0805">Transcription regulation</keyword>
<name>A0ABT5VWR0_9BACT</name>
<comment type="similarity">
    <text evidence="1">Belongs to the LysR transcriptional regulatory family.</text>
</comment>
<dbReference type="PROSITE" id="PS50931">
    <property type="entry name" value="HTH_LYSR"/>
    <property type="match status" value="1"/>
</dbReference>
<keyword evidence="3" id="KW-0238">DNA-binding</keyword>
<dbReference type="PANTHER" id="PTHR30126">
    <property type="entry name" value="HTH-TYPE TRANSCRIPTIONAL REGULATOR"/>
    <property type="match status" value="1"/>
</dbReference>
<comment type="caution">
    <text evidence="6">The sequence shown here is derived from an EMBL/GenBank/DDBJ whole genome shotgun (WGS) entry which is preliminary data.</text>
</comment>
<dbReference type="EMBL" id="JAKJSC010000005">
    <property type="protein sequence ID" value="MDE5419685.1"/>
    <property type="molecule type" value="Genomic_DNA"/>
</dbReference>
<dbReference type="InterPro" id="IPR005119">
    <property type="entry name" value="LysR_subst-bd"/>
</dbReference>
<keyword evidence="4" id="KW-0804">Transcription</keyword>
<organism evidence="6 7">
    <name type="scientific">Paralabilibaculum antarcticum</name>
    <dbReference type="NCBI Taxonomy" id="2912572"/>
    <lineage>
        <taxon>Bacteria</taxon>
        <taxon>Pseudomonadati</taxon>
        <taxon>Bacteroidota</taxon>
        <taxon>Bacteroidia</taxon>
        <taxon>Marinilabiliales</taxon>
        <taxon>Marinifilaceae</taxon>
        <taxon>Paralabilibaculum</taxon>
    </lineage>
</organism>
<dbReference type="PANTHER" id="PTHR30126:SF40">
    <property type="entry name" value="HTH-TYPE TRANSCRIPTIONAL REGULATOR GLTR"/>
    <property type="match status" value="1"/>
</dbReference>
<dbReference type="Pfam" id="PF00126">
    <property type="entry name" value="HTH_1"/>
    <property type="match status" value="1"/>
</dbReference>
<dbReference type="Gene3D" id="3.40.190.290">
    <property type="match status" value="1"/>
</dbReference>
<gene>
    <name evidence="6" type="ORF">L3049_16960</name>
</gene>
<evidence type="ECO:0000313" key="6">
    <source>
        <dbReference type="EMBL" id="MDE5419685.1"/>
    </source>
</evidence>
<evidence type="ECO:0000256" key="2">
    <source>
        <dbReference type="ARBA" id="ARBA00023015"/>
    </source>
</evidence>
<dbReference type="InterPro" id="IPR036390">
    <property type="entry name" value="WH_DNA-bd_sf"/>
</dbReference>
<dbReference type="Proteomes" id="UP001528920">
    <property type="component" value="Unassembled WGS sequence"/>
</dbReference>
<dbReference type="CDD" id="cd05466">
    <property type="entry name" value="PBP2_LTTR_substrate"/>
    <property type="match status" value="1"/>
</dbReference>
<keyword evidence="7" id="KW-1185">Reference proteome</keyword>
<dbReference type="Pfam" id="PF03466">
    <property type="entry name" value="LysR_substrate"/>
    <property type="match status" value="1"/>
</dbReference>
<sequence>MVNLEWYRSFKAIYERGTLTGAAETLLLTQPGVSQQLTSLETYMGVKLFERKPRKMLPTSHGIQLYNQIEDAIIQLEKTEENFKRRTLKNRPTAKVGMPMETFGHIFAPILDQLEMNVEFTFGETDELQDKIFKKQLDLIITNKQVTYQHIEYKHLCKEALLLVCSKNLDTVPFNRFIYERKMKDAEKWLSEQNWYSYSYKMEAIKSFWMDNFKKRPYFKPRYVIPNLIAIISAVQQNNGLCLLPLSICEELLEQGEIRELWQGVQTTYYENYFAIQTQSKNINQVEEIIEKIISNKNK</sequence>
<reference evidence="6 7" key="1">
    <citation type="submission" date="2022-01" db="EMBL/GenBank/DDBJ databases">
        <title>Labilibaculum sp. nov, a marine bacterium isolated from Antarctica.</title>
        <authorList>
            <person name="Dai W."/>
        </authorList>
    </citation>
    <scope>NUCLEOTIDE SEQUENCE [LARGE SCALE GENOMIC DNA]</scope>
    <source>
        <strain evidence="6 7">DW002</strain>
    </source>
</reference>
<dbReference type="InterPro" id="IPR000847">
    <property type="entry name" value="LysR_HTH_N"/>
</dbReference>
<protein>
    <submittedName>
        <fullName evidence="6">LysR family transcriptional regulator</fullName>
    </submittedName>
</protein>
<dbReference type="Gene3D" id="1.10.10.10">
    <property type="entry name" value="Winged helix-like DNA-binding domain superfamily/Winged helix DNA-binding domain"/>
    <property type="match status" value="1"/>
</dbReference>
<proteinExistence type="inferred from homology"/>
<dbReference type="RefSeq" id="WP_275111014.1">
    <property type="nucleotide sequence ID" value="NZ_JAKJSC010000005.1"/>
</dbReference>
<dbReference type="SUPFAM" id="SSF53850">
    <property type="entry name" value="Periplasmic binding protein-like II"/>
    <property type="match status" value="1"/>
</dbReference>
<feature type="domain" description="HTH lysR-type" evidence="5">
    <location>
        <begin position="2"/>
        <end position="59"/>
    </location>
</feature>
<accession>A0ABT5VWR0</accession>
<dbReference type="PRINTS" id="PR00039">
    <property type="entry name" value="HTHLYSR"/>
</dbReference>
<evidence type="ECO:0000256" key="4">
    <source>
        <dbReference type="ARBA" id="ARBA00023163"/>
    </source>
</evidence>
<evidence type="ECO:0000256" key="1">
    <source>
        <dbReference type="ARBA" id="ARBA00009437"/>
    </source>
</evidence>
<dbReference type="SUPFAM" id="SSF46785">
    <property type="entry name" value="Winged helix' DNA-binding domain"/>
    <property type="match status" value="1"/>
</dbReference>